<name>A0A6J7WPK8_9CAUD</name>
<dbReference type="EMBL" id="LR798281">
    <property type="protein sequence ID" value="CAB5219919.1"/>
    <property type="molecule type" value="Genomic_DNA"/>
</dbReference>
<protein>
    <submittedName>
        <fullName evidence="1">Uncharacterized protein</fullName>
    </submittedName>
</protein>
<organism evidence="1">
    <name type="scientific">uncultured Caudovirales phage</name>
    <dbReference type="NCBI Taxonomy" id="2100421"/>
    <lineage>
        <taxon>Viruses</taxon>
        <taxon>Duplodnaviria</taxon>
        <taxon>Heunggongvirae</taxon>
        <taxon>Uroviricota</taxon>
        <taxon>Caudoviricetes</taxon>
        <taxon>Peduoviridae</taxon>
        <taxon>Maltschvirus</taxon>
        <taxon>Maltschvirus maltsch</taxon>
    </lineage>
</organism>
<reference evidence="1" key="1">
    <citation type="submission" date="2020-05" db="EMBL/GenBank/DDBJ databases">
        <authorList>
            <person name="Chiriac C."/>
            <person name="Salcher M."/>
            <person name="Ghai R."/>
            <person name="Kavagutti S V."/>
        </authorList>
    </citation>
    <scope>NUCLEOTIDE SEQUENCE</scope>
</reference>
<sequence length="64" mass="7628">MKNVSGYLTDDGTFFQEKKAAEAHEKLLGIRKLIEEFVRDKYEKTHQIADTLQSWEKYKMEMTK</sequence>
<evidence type="ECO:0000313" key="1">
    <source>
        <dbReference type="EMBL" id="CAB5219919.1"/>
    </source>
</evidence>
<gene>
    <name evidence="1" type="ORF">UFOVP232_4</name>
</gene>
<accession>A0A6J7WPK8</accession>
<proteinExistence type="predicted"/>